<name>A0AAN8XX98_HALRR</name>
<evidence type="ECO:0000256" key="1">
    <source>
        <dbReference type="SAM" id="MobiDB-lite"/>
    </source>
</evidence>
<accession>A0AAN8XX98</accession>
<dbReference type="EMBL" id="JAXCGZ010000300">
    <property type="protein sequence ID" value="KAK7086209.1"/>
    <property type="molecule type" value="Genomic_DNA"/>
</dbReference>
<protein>
    <submittedName>
        <fullName evidence="2">Uncharacterized protein</fullName>
    </submittedName>
</protein>
<dbReference type="InterPro" id="IPR016024">
    <property type="entry name" value="ARM-type_fold"/>
</dbReference>
<feature type="compositionally biased region" description="Basic and acidic residues" evidence="1">
    <location>
        <begin position="1"/>
        <end position="22"/>
    </location>
</feature>
<proteinExistence type="predicted"/>
<dbReference type="Gene3D" id="1.25.10.10">
    <property type="entry name" value="Leucine-rich Repeat Variant"/>
    <property type="match status" value="1"/>
</dbReference>
<gene>
    <name evidence="2" type="ORF">SK128_014255</name>
</gene>
<organism evidence="2 3">
    <name type="scientific">Halocaridina rubra</name>
    <name type="common">Hawaiian red shrimp</name>
    <dbReference type="NCBI Taxonomy" id="373956"/>
    <lineage>
        <taxon>Eukaryota</taxon>
        <taxon>Metazoa</taxon>
        <taxon>Ecdysozoa</taxon>
        <taxon>Arthropoda</taxon>
        <taxon>Crustacea</taxon>
        <taxon>Multicrustacea</taxon>
        <taxon>Malacostraca</taxon>
        <taxon>Eumalacostraca</taxon>
        <taxon>Eucarida</taxon>
        <taxon>Decapoda</taxon>
        <taxon>Pleocyemata</taxon>
        <taxon>Caridea</taxon>
        <taxon>Atyoidea</taxon>
        <taxon>Atyidae</taxon>
        <taxon>Halocaridina</taxon>
    </lineage>
</organism>
<dbReference type="AlphaFoldDB" id="A0AAN8XX98"/>
<feature type="compositionally biased region" description="Basic and acidic residues" evidence="1">
    <location>
        <begin position="42"/>
        <end position="84"/>
    </location>
</feature>
<dbReference type="InterPro" id="IPR011989">
    <property type="entry name" value="ARM-like"/>
</dbReference>
<comment type="caution">
    <text evidence="2">The sequence shown here is derived from an EMBL/GenBank/DDBJ whole genome shotgun (WGS) entry which is preliminary data.</text>
</comment>
<evidence type="ECO:0000313" key="2">
    <source>
        <dbReference type="EMBL" id="KAK7086209.1"/>
    </source>
</evidence>
<reference evidence="2 3" key="1">
    <citation type="submission" date="2023-11" db="EMBL/GenBank/DDBJ databases">
        <title>Halocaridina rubra genome assembly.</title>
        <authorList>
            <person name="Smith C."/>
        </authorList>
    </citation>
    <scope>NUCLEOTIDE SEQUENCE [LARGE SCALE GENOMIC DNA]</scope>
    <source>
        <strain evidence="2">EP-1</strain>
        <tissue evidence="2">Whole</tissue>
    </source>
</reference>
<feature type="compositionally biased region" description="Basic residues" evidence="1">
    <location>
        <begin position="30"/>
        <end position="41"/>
    </location>
</feature>
<sequence length="400" mass="44817">MVGGSGDRDDGAVGGKLHREYRGGGGRGSSRYRRALSHRHATPGERRGASDSSHLGEDEMKQDSEKLEIVKHRPHKDLSRGFSEDSRISKQLRRLSREDDAERYLAQVQQLQESIMLNENVKYVRRNAEHILESLFESLHAAPSPPCRWEITRCIGRVGHVMEADIKRFVELTLDRLETWRAAEMKVLVLRCFLEMLKLDSDGSQASQVGAKIVEGLQGVLEGTETPEVMVAVVDVLRELNIHHSHILNKYFQDIVDILVGWHIDHHQSSEVMRYVSVALASFSQLWLANVQIATTLLSQFVEDMEDYCEDLERGMSGRSSPEDEASTDPVVCAKKVAAFISVFTTVLHCLGPQADPSLNPGLSSNFLVDALGKMVVGSTKILKLHWEESLLDALNQVRD</sequence>
<dbReference type="SUPFAM" id="SSF48371">
    <property type="entry name" value="ARM repeat"/>
    <property type="match status" value="1"/>
</dbReference>
<dbReference type="Proteomes" id="UP001381693">
    <property type="component" value="Unassembled WGS sequence"/>
</dbReference>
<keyword evidence="3" id="KW-1185">Reference proteome</keyword>
<evidence type="ECO:0000313" key="3">
    <source>
        <dbReference type="Proteomes" id="UP001381693"/>
    </source>
</evidence>
<feature type="region of interest" description="Disordered" evidence="1">
    <location>
        <begin position="1"/>
        <end position="84"/>
    </location>
</feature>